<dbReference type="InterPro" id="IPR050962">
    <property type="entry name" value="Phosphate-bind_PstS"/>
</dbReference>
<sequence>VMALLAPRGFSTPSLPAQGGQRRFPVLNIERDITPLGLQMSYDAAGSNDGIAKVVSREVEFATTSSPMSAGRLRDRHLVQFPSMLGSVVFTANLPGVAVNEFGLM</sequence>
<protein>
    <submittedName>
        <fullName evidence="1">Uncharacterized protein</fullName>
    </submittedName>
</protein>
<dbReference type="AlphaFoldDB" id="A0A6J4QJD4"/>
<dbReference type="EMBL" id="CADCUQ010001022">
    <property type="protein sequence ID" value="CAA9443727.1"/>
    <property type="molecule type" value="Genomic_DNA"/>
</dbReference>
<feature type="non-terminal residue" evidence="1">
    <location>
        <position position="1"/>
    </location>
</feature>
<evidence type="ECO:0000313" key="1">
    <source>
        <dbReference type="EMBL" id="CAA9443727.1"/>
    </source>
</evidence>
<accession>A0A6J4QJD4</accession>
<gene>
    <name evidence="1" type="ORF">AVDCRST_MAG64-4371</name>
</gene>
<dbReference type="PANTHER" id="PTHR42996:SF1">
    <property type="entry name" value="PHOSPHATE-BINDING PROTEIN PSTS"/>
    <property type="match status" value="1"/>
</dbReference>
<organism evidence="1">
    <name type="scientific">uncultured Phycisphaerae bacterium</name>
    <dbReference type="NCBI Taxonomy" id="904963"/>
    <lineage>
        <taxon>Bacteria</taxon>
        <taxon>Pseudomonadati</taxon>
        <taxon>Planctomycetota</taxon>
        <taxon>Phycisphaerae</taxon>
        <taxon>environmental samples</taxon>
    </lineage>
</organism>
<dbReference type="Gene3D" id="3.40.190.10">
    <property type="entry name" value="Periplasmic binding protein-like II"/>
    <property type="match status" value="2"/>
</dbReference>
<reference evidence="1" key="1">
    <citation type="submission" date="2020-02" db="EMBL/GenBank/DDBJ databases">
        <authorList>
            <person name="Meier V. D."/>
        </authorList>
    </citation>
    <scope>NUCLEOTIDE SEQUENCE</scope>
    <source>
        <strain evidence="1">AVDCRST_MAG64</strain>
    </source>
</reference>
<name>A0A6J4QJD4_9BACT</name>
<dbReference type="SUPFAM" id="SSF53850">
    <property type="entry name" value="Periplasmic binding protein-like II"/>
    <property type="match status" value="1"/>
</dbReference>
<proteinExistence type="predicted"/>
<dbReference type="PANTHER" id="PTHR42996">
    <property type="entry name" value="PHOSPHATE-BINDING PROTEIN PSTS"/>
    <property type="match status" value="1"/>
</dbReference>